<feature type="transmembrane region" description="Helical" evidence="1">
    <location>
        <begin position="32"/>
        <end position="54"/>
    </location>
</feature>
<protein>
    <submittedName>
        <fullName evidence="2">Odorant receptor 33</fullName>
    </submittedName>
</protein>
<organism evidence="2">
    <name type="scientific">Sirex nitobei</name>
    <dbReference type="NCBI Taxonomy" id="1602346"/>
    <lineage>
        <taxon>Eukaryota</taxon>
        <taxon>Metazoa</taxon>
        <taxon>Ecdysozoa</taxon>
        <taxon>Arthropoda</taxon>
        <taxon>Hexapoda</taxon>
        <taxon>Insecta</taxon>
        <taxon>Pterygota</taxon>
        <taxon>Neoptera</taxon>
        <taxon>Endopterygota</taxon>
        <taxon>Hymenoptera</taxon>
        <taxon>Siricoidea</taxon>
        <taxon>Siricidae</taxon>
        <taxon>Sirex</taxon>
    </lineage>
</organism>
<accession>A0A857N7U0</accession>
<sequence>MELLLTADVLSWNRRILVVLGLWPLSINDRNFVFLFGYLAIHCFMGYCELFQYIDNFEYVIINLTENLFLTLILIKLGAYRLNAKRLNRLLMDIMEDYEEDNYKTLEKKLAFFEYNAMSKKFMKMALPSMFMTALLYYVRPLTGHLVTGNIGKKNYTCTD</sequence>
<keyword evidence="1" id="KW-0812">Transmembrane</keyword>
<feature type="transmembrane region" description="Helical" evidence="1">
    <location>
        <begin position="60"/>
        <end position="79"/>
    </location>
</feature>
<keyword evidence="2" id="KW-0675">Receptor</keyword>
<feature type="transmembrane region" description="Helical" evidence="1">
    <location>
        <begin position="122"/>
        <end position="139"/>
    </location>
</feature>
<evidence type="ECO:0000256" key="1">
    <source>
        <dbReference type="SAM" id="Phobius"/>
    </source>
</evidence>
<dbReference type="AlphaFoldDB" id="A0A857N7U0"/>
<keyword evidence="1" id="KW-1133">Transmembrane helix</keyword>
<keyword evidence="1" id="KW-0472">Membrane</keyword>
<name>A0A857N7U0_9HYME</name>
<dbReference type="EMBL" id="MK749067">
    <property type="protein sequence ID" value="QHN69164.1"/>
    <property type="molecule type" value="mRNA"/>
</dbReference>
<evidence type="ECO:0000313" key="2">
    <source>
        <dbReference type="EMBL" id="QHN69164.1"/>
    </source>
</evidence>
<reference evidence="2" key="1">
    <citation type="submission" date="2019-04" db="EMBL/GenBank/DDBJ databases">
        <authorList>
            <person name="Guo B."/>
            <person name="Lu P."/>
        </authorList>
    </citation>
    <scope>NUCLEOTIDE SEQUENCE</scope>
</reference>
<proteinExistence type="evidence at transcript level"/>